<name>A0A9W9U9Y0_PENBR</name>
<dbReference type="EMBL" id="JAPZBQ010000005">
    <property type="protein sequence ID" value="KAJ5327754.1"/>
    <property type="molecule type" value="Genomic_DNA"/>
</dbReference>
<organism evidence="1 2">
    <name type="scientific">Penicillium brevicompactum</name>
    <dbReference type="NCBI Taxonomy" id="5074"/>
    <lineage>
        <taxon>Eukaryota</taxon>
        <taxon>Fungi</taxon>
        <taxon>Dikarya</taxon>
        <taxon>Ascomycota</taxon>
        <taxon>Pezizomycotina</taxon>
        <taxon>Eurotiomycetes</taxon>
        <taxon>Eurotiomycetidae</taxon>
        <taxon>Eurotiales</taxon>
        <taxon>Aspergillaceae</taxon>
        <taxon>Penicillium</taxon>
    </lineage>
</organism>
<evidence type="ECO:0000313" key="1">
    <source>
        <dbReference type="EMBL" id="KAJ5327754.1"/>
    </source>
</evidence>
<evidence type="ECO:0000313" key="2">
    <source>
        <dbReference type="Proteomes" id="UP001147695"/>
    </source>
</evidence>
<proteinExistence type="predicted"/>
<dbReference type="AlphaFoldDB" id="A0A9W9U9Y0"/>
<accession>A0A9W9U9Y0</accession>
<gene>
    <name evidence="1" type="ORF">N7452_008144</name>
</gene>
<reference evidence="1" key="1">
    <citation type="submission" date="2022-12" db="EMBL/GenBank/DDBJ databases">
        <authorList>
            <person name="Petersen C."/>
        </authorList>
    </citation>
    <scope>NUCLEOTIDE SEQUENCE</scope>
    <source>
        <strain evidence="1">IBT 35673</strain>
    </source>
</reference>
<dbReference type="Proteomes" id="UP001147695">
    <property type="component" value="Unassembled WGS sequence"/>
</dbReference>
<sequence>MDSIQFTCNASQSSCLTPSDDPIALLVKESEKQQFSTETSLERSLDHRRQALYQGQTGDQYLVFTSIPAEQYFRLSDDRSRTRKYVRLLYNSETRILIAKVIPNPAHEFTVRSFDSLISGALHAMGVENDVWNLGSTTVTIGAWKKEADCCWATAPTTASLSLVVEVGLSESASRLALDARSWLETQVSSVQLVITITIKRNAPEIVLQRWELVPRQYGARTRLSPLSARPTATLKLSRVNDATMITGESELNGILAAITHLELSFERVVGRAPHRPGERDLVISEQQLMNFAERIWRIQSIL</sequence>
<reference evidence="1" key="2">
    <citation type="journal article" date="2023" name="IMA Fungus">
        <title>Comparative genomic study of the Penicillium genus elucidates a diverse pangenome and 15 lateral gene transfer events.</title>
        <authorList>
            <person name="Petersen C."/>
            <person name="Sorensen T."/>
            <person name="Nielsen M.R."/>
            <person name="Sondergaard T.E."/>
            <person name="Sorensen J.L."/>
            <person name="Fitzpatrick D.A."/>
            <person name="Frisvad J.C."/>
            <person name="Nielsen K.L."/>
        </authorList>
    </citation>
    <scope>NUCLEOTIDE SEQUENCE</scope>
    <source>
        <strain evidence="1">IBT 35673</strain>
    </source>
</reference>
<comment type="caution">
    <text evidence="1">The sequence shown here is derived from an EMBL/GenBank/DDBJ whole genome shotgun (WGS) entry which is preliminary data.</text>
</comment>
<protein>
    <submittedName>
        <fullName evidence="1">Uncharacterized protein</fullName>
    </submittedName>
</protein>